<reference evidence="1" key="1">
    <citation type="submission" date="2020-03" db="EMBL/GenBank/DDBJ databases">
        <title>The deep terrestrial virosphere.</title>
        <authorList>
            <person name="Holmfeldt K."/>
            <person name="Nilsson E."/>
            <person name="Simone D."/>
            <person name="Lopez-Fernandez M."/>
            <person name="Wu X."/>
            <person name="de Brujin I."/>
            <person name="Lundin D."/>
            <person name="Andersson A."/>
            <person name="Bertilsson S."/>
            <person name="Dopson M."/>
        </authorList>
    </citation>
    <scope>NUCLEOTIDE SEQUENCE</scope>
    <source>
        <strain evidence="1">MM415B02924</strain>
    </source>
</reference>
<accession>A0A6M3KZL9</accession>
<gene>
    <name evidence="1" type="ORF">MM415B02924_0008</name>
</gene>
<proteinExistence type="predicted"/>
<dbReference type="EMBL" id="MT142724">
    <property type="protein sequence ID" value="QJA87656.1"/>
    <property type="molecule type" value="Genomic_DNA"/>
</dbReference>
<dbReference type="AlphaFoldDB" id="A0A6M3KZL9"/>
<sequence length="89" mass="9931">MKYTLKLHKYRLRIMLKKPRPQISSLCPAMKGFEVFSFSGWIGDLPGSSGEPSGPCKICQEFIGIKGICPCVQLGTELAIERTLELLDE</sequence>
<organism evidence="1">
    <name type="scientific">viral metagenome</name>
    <dbReference type="NCBI Taxonomy" id="1070528"/>
    <lineage>
        <taxon>unclassified sequences</taxon>
        <taxon>metagenomes</taxon>
        <taxon>organismal metagenomes</taxon>
    </lineage>
</organism>
<name>A0A6M3KZL9_9ZZZZ</name>
<protein>
    <submittedName>
        <fullName evidence="1">Uncharacterized protein</fullName>
    </submittedName>
</protein>
<evidence type="ECO:0000313" key="1">
    <source>
        <dbReference type="EMBL" id="QJA87656.1"/>
    </source>
</evidence>